<protein>
    <submittedName>
        <fullName evidence="10">Amino acid/amide ABC transporter membrane protein 1, HAAT family</fullName>
    </submittedName>
</protein>
<feature type="transmembrane region" description="Helical" evidence="9">
    <location>
        <begin position="21"/>
        <end position="44"/>
    </location>
</feature>
<dbReference type="STRING" id="679936.Sulac_3210"/>
<feature type="transmembrane region" description="Helical" evidence="9">
    <location>
        <begin position="208"/>
        <end position="232"/>
    </location>
</feature>
<evidence type="ECO:0000256" key="1">
    <source>
        <dbReference type="ARBA" id="ARBA00004651"/>
    </source>
</evidence>
<organism evidence="10 11">
    <name type="scientific">Sulfobacillus acidophilus (strain ATCC 700253 / DSM 10332 / NAL)</name>
    <dbReference type="NCBI Taxonomy" id="679936"/>
    <lineage>
        <taxon>Bacteria</taxon>
        <taxon>Bacillati</taxon>
        <taxon>Bacillota</taxon>
        <taxon>Clostridia</taxon>
        <taxon>Eubacteriales</taxon>
        <taxon>Clostridiales Family XVII. Incertae Sedis</taxon>
        <taxon>Sulfobacillus</taxon>
    </lineage>
</organism>
<evidence type="ECO:0000256" key="7">
    <source>
        <dbReference type="ARBA" id="ARBA00023136"/>
    </source>
</evidence>
<dbReference type="GO" id="GO:0005886">
    <property type="term" value="C:plasma membrane"/>
    <property type="evidence" value="ECO:0007669"/>
    <property type="project" value="UniProtKB-SubCell"/>
</dbReference>
<name>G8TSG4_SULAD</name>
<keyword evidence="2" id="KW-0813">Transport</keyword>
<dbReference type="PANTHER" id="PTHR11795">
    <property type="entry name" value="BRANCHED-CHAIN AMINO ACID TRANSPORT SYSTEM PERMEASE PROTEIN LIVH"/>
    <property type="match status" value="1"/>
</dbReference>
<evidence type="ECO:0000313" key="10">
    <source>
        <dbReference type="EMBL" id="AEW06656.1"/>
    </source>
</evidence>
<dbReference type="KEGG" id="sap:Sulac_3210"/>
<sequence length="308" mass="33839">MRRAQPLRLRTGRERARLFEYSLVSGVLFGLYFALMALGLNLIFGVMRMVNLAHGDFVMAGAFATFWAYQHWHQNPVILIIGVMVIFGMAGFLLYFPFVPPLLRSWDPEMLSLIMFFGFSQILEALAVMAFGNNPRTVNFPIANAPPYHMLGQNYQASWVFAALVSVVVIGLIYFYLFRTRWGYATRAVMDSRDEAEVSGIPVHRVSALIFAIGLATAAAAGVLSPLMLGAIDPTMGIDLTATAFAVVIIGSLGNPLGTLLGGLVYGVILMLMQTYLSSWANMVPYVALLLILLLRPEGLLGRGVRHA</sequence>
<evidence type="ECO:0000256" key="5">
    <source>
        <dbReference type="ARBA" id="ARBA00022970"/>
    </source>
</evidence>
<evidence type="ECO:0000256" key="3">
    <source>
        <dbReference type="ARBA" id="ARBA00022475"/>
    </source>
</evidence>
<reference evidence="10 11" key="2">
    <citation type="journal article" date="2012" name="Stand. Genomic Sci.">
        <title>Complete genome sequence of the moderately thermophilic mineral-sulfide-oxidizing firmicute Sulfobacillus acidophilus type strain (NAL(T)).</title>
        <authorList>
            <person name="Anderson I."/>
            <person name="Chertkov O."/>
            <person name="Chen A."/>
            <person name="Saunders E."/>
            <person name="Lapidus A."/>
            <person name="Nolan M."/>
            <person name="Lucas S."/>
            <person name="Hammon N."/>
            <person name="Deshpande S."/>
            <person name="Cheng J.F."/>
            <person name="Han C."/>
            <person name="Tapia R."/>
            <person name="Goodwin L.A."/>
            <person name="Pitluck S."/>
            <person name="Liolios K."/>
            <person name="Pagani I."/>
            <person name="Ivanova N."/>
            <person name="Mikhailova N."/>
            <person name="Pati A."/>
            <person name="Palaniappan K."/>
            <person name="Land M."/>
            <person name="Pan C."/>
            <person name="Rohde M."/>
            <person name="Pukall R."/>
            <person name="Goker M."/>
            <person name="Detter J.C."/>
            <person name="Woyke T."/>
            <person name="Bristow J."/>
            <person name="Eisen J.A."/>
            <person name="Markowitz V."/>
            <person name="Hugenholtz P."/>
            <person name="Kyrpides N.C."/>
            <person name="Klenk H.P."/>
            <person name="Mavromatis K."/>
        </authorList>
    </citation>
    <scope>NUCLEOTIDE SEQUENCE [LARGE SCALE GENOMIC DNA]</scope>
    <source>
        <strain evidence="11">ATCC 700253 / DSM 10332 / NAL</strain>
    </source>
</reference>
<evidence type="ECO:0000256" key="2">
    <source>
        <dbReference type="ARBA" id="ARBA00022448"/>
    </source>
</evidence>
<keyword evidence="11" id="KW-1185">Reference proteome</keyword>
<dbReference type="CDD" id="cd06582">
    <property type="entry name" value="TM_PBP1_LivH_like"/>
    <property type="match status" value="1"/>
</dbReference>
<keyword evidence="3" id="KW-1003">Cell membrane</keyword>
<evidence type="ECO:0000256" key="6">
    <source>
        <dbReference type="ARBA" id="ARBA00022989"/>
    </source>
</evidence>
<proteinExistence type="inferred from homology"/>
<dbReference type="PATRIC" id="fig|679936.5.peg.3319"/>
<dbReference type="PANTHER" id="PTHR11795:SF449">
    <property type="entry name" value="BRANCHED-CHAIN AMINO ACID TRANSPORT PERMEASE PROTEIN LIVH-RELATED"/>
    <property type="match status" value="1"/>
</dbReference>
<evidence type="ECO:0000256" key="9">
    <source>
        <dbReference type="SAM" id="Phobius"/>
    </source>
</evidence>
<dbReference type="GO" id="GO:0022857">
    <property type="term" value="F:transmembrane transporter activity"/>
    <property type="evidence" value="ECO:0007669"/>
    <property type="project" value="InterPro"/>
</dbReference>
<dbReference type="InterPro" id="IPR052157">
    <property type="entry name" value="BCAA_transport_permease"/>
</dbReference>
<dbReference type="EMBL" id="CP003179">
    <property type="protein sequence ID" value="AEW06656.1"/>
    <property type="molecule type" value="Genomic_DNA"/>
</dbReference>
<dbReference type="Proteomes" id="UP000005439">
    <property type="component" value="Chromosome"/>
</dbReference>
<evidence type="ECO:0000313" key="11">
    <source>
        <dbReference type="Proteomes" id="UP000005439"/>
    </source>
</evidence>
<keyword evidence="4 9" id="KW-0812">Transmembrane</keyword>
<keyword evidence="5" id="KW-0029">Amino-acid transport</keyword>
<feature type="transmembrane region" description="Helical" evidence="9">
    <location>
        <begin position="76"/>
        <end position="98"/>
    </location>
</feature>
<dbReference type="Pfam" id="PF02653">
    <property type="entry name" value="BPD_transp_2"/>
    <property type="match status" value="1"/>
</dbReference>
<evidence type="ECO:0000256" key="4">
    <source>
        <dbReference type="ARBA" id="ARBA00022692"/>
    </source>
</evidence>
<comment type="similarity">
    <text evidence="8">Belongs to the binding-protein-dependent transport system permease family. LivHM subfamily.</text>
</comment>
<dbReference type="InterPro" id="IPR001851">
    <property type="entry name" value="ABC_transp_permease"/>
</dbReference>
<reference evidence="11" key="1">
    <citation type="submission" date="2011-12" db="EMBL/GenBank/DDBJ databases">
        <title>The complete genome of chromosome of Sulfobacillus acidophilus DSM 10332.</title>
        <authorList>
            <person name="Lucas S."/>
            <person name="Han J."/>
            <person name="Lapidus A."/>
            <person name="Bruce D."/>
            <person name="Goodwin L."/>
            <person name="Pitluck S."/>
            <person name="Peters L."/>
            <person name="Kyrpides N."/>
            <person name="Mavromatis K."/>
            <person name="Ivanova N."/>
            <person name="Mikhailova N."/>
            <person name="Chertkov O."/>
            <person name="Saunders E."/>
            <person name="Detter J.C."/>
            <person name="Tapia R."/>
            <person name="Han C."/>
            <person name="Land M."/>
            <person name="Hauser L."/>
            <person name="Markowitz V."/>
            <person name="Cheng J.-F."/>
            <person name="Hugenholtz P."/>
            <person name="Woyke T."/>
            <person name="Wu D."/>
            <person name="Pukall R."/>
            <person name="Gehrich-Schroeter G."/>
            <person name="Schneider S."/>
            <person name="Klenk H.-P."/>
            <person name="Eisen J.A."/>
        </authorList>
    </citation>
    <scope>NUCLEOTIDE SEQUENCE [LARGE SCALE GENOMIC DNA]</scope>
    <source>
        <strain evidence="11">ATCC 700253 / DSM 10332 / NAL</strain>
    </source>
</reference>
<feature type="transmembrane region" description="Helical" evidence="9">
    <location>
        <begin position="244"/>
        <end position="269"/>
    </location>
</feature>
<keyword evidence="6 9" id="KW-1133">Transmembrane helix</keyword>
<dbReference type="GO" id="GO:0006865">
    <property type="term" value="P:amino acid transport"/>
    <property type="evidence" value="ECO:0007669"/>
    <property type="project" value="UniProtKB-KW"/>
</dbReference>
<feature type="transmembrane region" description="Helical" evidence="9">
    <location>
        <begin position="157"/>
        <end position="177"/>
    </location>
</feature>
<feature type="transmembrane region" description="Helical" evidence="9">
    <location>
        <begin position="110"/>
        <end position="131"/>
    </location>
</feature>
<comment type="subcellular location">
    <subcellularLocation>
        <location evidence="1">Cell membrane</location>
        <topology evidence="1">Multi-pass membrane protein</topology>
    </subcellularLocation>
</comment>
<accession>G8TSG4</accession>
<evidence type="ECO:0000256" key="8">
    <source>
        <dbReference type="ARBA" id="ARBA00037998"/>
    </source>
</evidence>
<keyword evidence="7 9" id="KW-0472">Membrane</keyword>
<dbReference type="AlphaFoldDB" id="G8TSG4"/>
<gene>
    <name evidence="10" type="ordered locus">Sulac_3210</name>
</gene>
<feature type="transmembrane region" description="Helical" evidence="9">
    <location>
        <begin position="275"/>
        <end position="295"/>
    </location>
</feature>
<dbReference type="HOGENOM" id="CLU_039929_2_0_9"/>